<evidence type="ECO:0000313" key="2">
    <source>
        <dbReference type="Proteomes" id="UP001234297"/>
    </source>
</evidence>
<accession>A0ACC2MEC1</accession>
<dbReference type="EMBL" id="CM056810">
    <property type="protein sequence ID" value="KAJ8643958.1"/>
    <property type="molecule type" value="Genomic_DNA"/>
</dbReference>
<evidence type="ECO:0000313" key="1">
    <source>
        <dbReference type="EMBL" id="KAJ8643958.1"/>
    </source>
</evidence>
<dbReference type="Proteomes" id="UP001234297">
    <property type="component" value="Chromosome 2"/>
</dbReference>
<reference evidence="1 2" key="1">
    <citation type="journal article" date="2022" name="Hortic Res">
        <title>A haplotype resolved chromosomal level avocado genome allows analysis of novel avocado genes.</title>
        <authorList>
            <person name="Nath O."/>
            <person name="Fletcher S.J."/>
            <person name="Hayward A."/>
            <person name="Shaw L.M."/>
            <person name="Masouleh A.K."/>
            <person name="Furtado A."/>
            <person name="Henry R.J."/>
            <person name="Mitter N."/>
        </authorList>
    </citation>
    <scope>NUCLEOTIDE SEQUENCE [LARGE SCALE GENOMIC DNA]</scope>
    <source>
        <strain evidence="2">cv. Hass</strain>
    </source>
</reference>
<protein>
    <submittedName>
        <fullName evidence="1">Uncharacterized protein</fullName>
    </submittedName>
</protein>
<comment type="caution">
    <text evidence="1">The sequence shown here is derived from an EMBL/GenBank/DDBJ whole genome shotgun (WGS) entry which is preliminary data.</text>
</comment>
<gene>
    <name evidence="1" type="ORF">MRB53_005706</name>
</gene>
<sequence length="105" mass="11314">MEALAALSDSNNYSSYVSNGDSLSNDSFNQPNVVALNRLSENLGSLFLSPYFDFYADARILVPPSSACTTSREIPVHHCILSARSPFFCSIFSTAADANPAKEKG</sequence>
<name>A0ACC2MEC1_PERAE</name>
<keyword evidence="2" id="KW-1185">Reference proteome</keyword>
<proteinExistence type="predicted"/>
<organism evidence="1 2">
    <name type="scientific">Persea americana</name>
    <name type="common">Avocado</name>
    <dbReference type="NCBI Taxonomy" id="3435"/>
    <lineage>
        <taxon>Eukaryota</taxon>
        <taxon>Viridiplantae</taxon>
        <taxon>Streptophyta</taxon>
        <taxon>Embryophyta</taxon>
        <taxon>Tracheophyta</taxon>
        <taxon>Spermatophyta</taxon>
        <taxon>Magnoliopsida</taxon>
        <taxon>Magnoliidae</taxon>
        <taxon>Laurales</taxon>
        <taxon>Lauraceae</taxon>
        <taxon>Persea</taxon>
    </lineage>
</organism>